<organism evidence="2 3">
    <name type="scientific">Trifolium medium</name>
    <dbReference type="NCBI Taxonomy" id="97028"/>
    <lineage>
        <taxon>Eukaryota</taxon>
        <taxon>Viridiplantae</taxon>
        <taxon>Streptophyta</taxon>
        <taxon>Embryophyta</taxon>
        <taxon>Tracheophyta</taxon>
        <taxon>Spermatophyta</taxon>
        <taxon>Magnoliopsida</taxon>
        <taxon>eudicotyledons</taxon>
        <taxon>Gunneridae</taxon>
        <taxon>Pentapetalae</taxon>
        <taxon>rosids</taxon>
        <taxon>fabids</taxon>
        <taxon>Fabales</taxon>
        <taxon>Fabaceae</taxon>
        <taxon>Papilionoideae</taxon>
        <taxon>50 kb inversion clade</taxon>
        <taxon>NPAAA clade</taxon>
        <taxon>Hologalegina</taxon>
        <taxon>IRL clade</taxon>
        <taxon>Trifolieae</taxon>
        <taxon>Trifolium</taxon>
    </lineage>
</organism>
<sequence length="47" mass="5170">MESKQIEGENVHNTAAASQNHEPDSAEKMSHTLMQPNLEVDCMEIGS</sequence>
<feature type="compositionally biased region" description="Basic and acidic residues" evidence="1">
    <location>
        <begin position="1"/>
        <end position="10"/>
    </location>
</feature>
<dbReference type="AlphaFoldDB" id="A0A392RKM8"/>
<feature type="compositionally biased region" description="Polar residues" evidence="1">
    <location>
        <begin position="11"/>
        <end position="20"/>
    </location>
</feature>
<feature type="compositionally biased region" description="Basic and acidic residues" evidence="1">
    <location>
        <begin position="21"/>
        <end position="30"/>
    </location>
</feature>
<dbReference type="Proteomes" id="UP000265520">
    <property type="component" value="Unassembled WGS sequence"/>
</dbReference>
<evidence type="ECO:0000313" key="3">
    <source>
        <dbReference type="Proteomes" id="UP000265520"/>
    </source>
</evidence>
<accession>A0A392RKM8</accession>
<name>A0A392RKM8_9FABA</name>
<feature type="non-terminal residue" evidence="2">
    <location>
        <position position="47"/>
    </location>
</feature>
<proteinExistence type="predicted"/>
<evidence type="ECO:0000313" key="2">
    <source>
        <dbReference type="EMBL" id="MCI37181.1"/>
    </source>
</evidence>
<evidence type="ECO:0000256" key="1">
    <source>
        <dbReference type="SAM" id="MobiDB-lite"/>
    </source>
</evidence>
<comment type="caution">
    <text evidence="2">The sequence shown here is derived from an EMBL/GenBank/DDBJ whole genome shotgun (WGS) entry which is preliminary data.</text>
</comment>
<dbReference type="EMBL" id="LXQA010241704">
    <property type="protein sequence ID" value="MCI37181.1"/>
    <property type="molecule type" value="Genomic_DNA"/>
</dbReference>
<keyword evidence="3" id="KW-1185">Reference proteome</keyword>
<protein>
    <submittedName>
        <fullName evidence="2">Uncharacterized protein</fullName>
    </submittedName>
</protein>
<reference evidence="2 3" key="1">
    <citation type="journal article" date="2018" name="Front. Plant Sci.">
        <title>Red Clover (Trifolium pratense) and Zigzag Clover (T. medium) - A Picture of Genomic Similarities and Differences.</title>
        <authorList>
            <person name="Dluhosova J."/>
            <person name="Istvanek J."/>
            <person name="Nedelnik J."/>
            <person name="Repkova J."/>
        </authorList>
    </citation>
    <scope>NUCLEOTIDE SEQUENCE [LARGE SCALE GENOMIC DNA]</scope>
    <source>
        <strain evidence="3">cv. 10/8</strain>
        <tissue evidence="2">Leaf</tissue>
    </source>
</reference>
<feature type="region of interest" description="Disordered" evidence="1">
    <location>
        <begin position="1"/>
        <end position="47"/>
    </location>
</feature>